<dbReference type="GO" id="GO:0005524">
    <property type="term" value="F:ATP binding"/>
    <property type="evidence" value="ECO:0007669"/>
    <property type="project" value="InterPro"/>
</dbReference>
<evidence type="ECO:0000313" key="3">
    <source>
        <dbReference type="EMBL" id="SVD13507.1"/>
    </source>
</evidence>
<proteinExistence type="predicted"/>
<evidence type="ECO:0000259" key="2">
    <source>
        <dbReference type="Pfam" id="PF17864"/>
    </source>
</evidence>
<dbReference type="InterPro" id="IPR008823">
    <property type="entry name" value="RuvB_wg_C"/>
</dbReference>
<protein>
    <recommendedName>
        <fullName evidence="4">RuvB C-terminal winged helix domain-containing protein</fullName>
    </recommendedName>
</protein>
<sequence length="142" mass="15710">ITGNTKGFIEIAKRSRGTPRIANRLLRRVRDYAQVKGDNRIDETLAKTALNKLEVDELGLDDWDVLILKSLIEKFGGGPVGLETLAASISEDVGTITEVYEPYLLQVGMLDRTRSGRVATARAYNHLGYELPSTKGTQHNLL</sequence>
<dbReference type="InterPro" id="IPR036388">
    <property type="entry name" value="WH-like_DNA-bd_sf"/>
</dbReference>
<dbReference type="Gene3D" id="1.10.10.10">
    <property type="entry name" value="Winged helix-like DNA-binding domain superfamily/Winged helix DNA-binding domain"/>
    <property type="match status" value="1"/>
</dbReference>
<dbReference type="EMBL" id="UINC01131665">
    <property type="protein sequence ID" value="SVD13507.1"/>
    <property type="molecule type" value="Genomic_DNA"/>
</dbReference>
<dbReference type="GO" id="GO:0006281">
    <property type="term" value="P:DNA repair"/>
    <property type="evidence" value="ECO:0007669"/>
    <property type="project" value="InterPro"/>
</dbReference>
<accession>A0A382SWA9</accession>
<evidence type="ECO:0008006" key="4">
    <source>
        <dbReference type="Google" id="ProtNLM"/>
    </source>
</evidence>
<dbReference type="AlphaFoldDB" id="A0A382SWA9"/>
<dbReference type="PANTHER" id="PTHR42848">
    <property type="match status" value="1"/>
</dbReference>
<feature type="non-terminal residue" evidence="3">
    <location>
        <position position="1"/>
    </location>
</feature>
<evidence type="ECO:0000259" key="1">
    <source>
        <dbReference type="Pfam" id="PF05491"/>
    </source>
</evidence>
<dbReference type="InterPro" id="IPR036390">
    <property type="entry name" value="WH_DNA-bd_sf"/>
</dbReference>
<name>A0A382SWA9_9ZZZZ</name>
<feature type="domain" description="RuvB winged helix C-terminal" evidence="1">
    <location>
        <begin position="57"/>
        <end position="127"/>
    </location>
</feature>
<dbReference type="Gene3D" id="1.10.8.60">
    <property type="match status" value="1"/>
</dbReference>
<dbReference type="InterPro" id="IPR041445">
    <property type="entry name" value="AAA_lid_4"/>
</dbReference>
<dbReference type="GO" id="GO:0009378">
    <property type="term" value="F:four-way junction helicase activity"/>
    <property type="evidence" value="ECO:0007669"/>
    <property type="project" value="InterPro"/>
</dbReference>
<dbReference type="Pfam" id="PF05491">
    <property type="entry name" value="WHD_RuvB"/>
    <property type="match status" value="1"/>
</dbReference>
<reference evidence="3" key="1">
    <citation type="submission" date="2018-05" db="EMBL/GenBank/DDBJ databases">
        <authorList>
            <person name="Lanie J.A."/>
            <person name="Ng W.-L."/>
            <person name="Kazmierczak K.M."/>
            <person name="Andrzejewski T.M."/>
            <person name="Davidsen T.M."/>
            <person name="Wayne K.J."/>
            <person name="Tettelin H."/>
            <person name="Glass J.I."/>
            <person name="Rusch D."/>
            <person name="Podicherti R."/>
            <person name="Tsui H.-C.T."/>
            <person name="Winkler M.E."/>
        </authorList>
    </citation>
    <scope>NUCLEOTIDE SEQUENCE</scope>
</reference>
<dbReference type="Pfam" id="PF17864">
    <property type="entry name" value="AAA_lid_4"/>
    <property type="match status" value="1"/>
</dbReference>
<feature type="domain" description="RuvB AAA lid" evidence="2">
    <location>
        <begin position="4"/>
        <end position="56"/>
    </location>
</feature>
<organism evidence="3">
    <name type="scientific">marine metagenome</name>
    <dbReference type="NCBI Taxonomy" id="408172"/>
    <lineage>
        <taxon>unclassified sequences</taxon>
        <taxon>metagenomes</taxon>
        <taxon>ecological metagenomes</taxon>
    </lineage>
</organism>
<dbReference type="GO" id="GO:0006310">
    <property type="term" value="P:DNA recombination"/>
    <property type="evidence" value="ECO:0007669"/>
    <property type="project" value="InterPro"/>
</dbReference>
<gene>
    <name evidence="3" type="ORF">METZ01_LOCUS366361</name>
</gene>
<dbReference type="PANTHER" id="PTHR42848:SF1">
    <property type="entry name" value="HOLLIDAY JUNCTION BRANCH MIGRATION COMPLEX SUBUNIT RUVB"/>
    <property type="match status" value="1"/>
</dbReference>
<dbReference type="GO" id="GO:0003677">
    <property type="term" value="F:DNA binding"/>
    <property type="evidence" value="ECO:0007669"/>
    <property type="project" value="InterPro"/>
</dbReference>
<dbReference type="InterPro" id="IPR004605">
    <property type="entry name" value="DNA_helicase_Holl-junc_RuvB"/>
</dbReference>
<dbReference type="SUPFAM" id="SSF46785">
    <property type="entry name" value="Winged helix' DNA-binding domain"/>
    <property type="match status" value="1"/>
</dbReference>